<gene>
    <name evidence="1" type="ORF">A2519_17875</name>
</gene>
<dbReference type="Proteomes" id="UP000179243">
    <property type="component" value="Unassembled WGS sequence"/>
</dbReference>
<dbReference type="PANTHER" id="PTHR34374:SF1">
    <property type="entry name" value="LARGE RIBOSOMAL RNA SUBUNIT ACCUMULATION PROTEIN YCED HOMOLOG 1, CHLOROPLASTIC"/>
    <property type="match status" value="1"/>
</dbReference>
<comment type="caution">
    <text evidence="1">The sequence shown here is derived from an EMBL/GenBank/DDBJ whole genome shotgun (WGS) entry which is preliminary data.</text>
</comment>
<protein>
    <recommendedName>
        <fullName evidence="3">DUF177 domain-containing protein</fullName>
    </recommendedName>
</protein>
<dbReference type="AlphaFoldDB" id="A0A1F7FC23"/>
<dbReference type="Pfam" id="PF02620">
    <property type="entry name" value="YceD"/>
    <property type="match status" value="1"/>
</dbReference>
<proteinExistence type="predicted"/>
<accession>A0A1F7FC23</accession>
<name>A0A1F7FC23_UNCRA</name>
<dbReference type="InterPro" id="IPR003772">
    <property type="entry name" value="YceD"/>
</dbReference>
<dbReference type="PANTHER" id="PTHR34374">
    <property type="entry name" value="LARGE RIBOSOMAL RNA SUBUNIT ACCUMULATION PROTEIN YCED HOMOLOG 1, CHLOROPLASTIC"/>
    <property type="match status" value="1"/>
</dbReference>
<evidence type="ECO:0008006" key="3">
    <source>
        <dbReference type="Google" id="ProtNLM"/>
    </source>
</evidence>
<dbReference type="EMBL" id="MFYX01000074">
    <property type="protein sequence ID" value="OGK04230.1"/>
    <property type="molecule type" value="Genomic_DNA"/>
</dbReference>
<sequence>MRIELTALHPGINELDIVLDKSLIDPEMAPLAQNGRLKLTVDNQESVLYIKGRVRARVALECARCLKAFRKDLEADIEAIGTLQGHSSLDEESCDEDILVFTQFDTSIDLTHLVTEELSTAMPMAAVCSESCAGLCPMCGINLNKEKCSCSTTGIDPRWEPLLKLKKE</sequence>
<organism evidence="1 2">
    <name type="scientific">Candidatus Raymondbacteria bacterium RIFOXYD12_FULL_49_13</name>
    <dbReference type="NCBI Taxonomy" id="1817890"/>
    <lineage>
        <taxon>Bacteria</taxon>
        <taxon>Raymondiibacteriota</taxon>
    </lineage>
</organism>
<evidence type="ECO:0000313" key="2">
    <source>
        <dbReference type="Proteomes" id="UP000179243"/>
    </source>
</evidence>
<reference evidence="1 2" key="1">
    <citation type="journal article" date="2016" name="Nat. Commun.">
        <title>Thousands of microbial genomes shed light on interconnected biogeochemical processes in an aquifer system.</title>
        <authorList>
            <person name="Anantharaman K."/>
            <person name="Brown C.T."/>
            <person name="Hug L.A."/>
            <person name="Sharon I."/>
            <person name="Castelle C.J."/>
            <person name="Probst A.J."/>
            <person name="Thomas B.C."/>
            <person name="Singh A."/>
            <person name="Wilkins M.J."/>
            <person name="Karaoz U."/>
            <person name="Brodie E.L."/>
            <person name="Williams K.H."/>
            <person name="Hubbard S.S."/>
            <person name="Banfield J.F."/>
        </authorList>
    </citation>
    <scope>NUCLEOTIDE SEQUENCE [LARGE SCALE GENOMIC DNA]</scope>
</reference>
<evidence type="ECO:0000313" key="1">
    <source>
        <dbReference type="EMBL" id="OGK04230.1"/>
    </source>
</evidence>